<dbReference type="Proteomes" id="UP001415857">
    <property type="component" value="Unassembled WGS sequence"/>
</dbReference>
<dbReference type="PROSITE" id="PS50158">
    <property type="entry name" value="ZF_CCHC"/>
    <property type="match status" value="1"/>
</dbReference>
<dbReference type="Pfam" id="PF14392">
    <property type="entry name" value="zf-CCHC_4"/>
    <property type="match status" value="1"/>
</dbReference>
<dbReference type="PANTHER" id="PTHR31286:SF167">
    <property type="entry name" value="OS09G0268800 PROTEIN"/>
    <property type="match status" value="1"/>
</dbReference>
<protein>
    <recommendedName>
        <fullName evidence="2">CCHC-type domain-containing protein</fullName>
    </recommendedName>
</protein>
<gene>
    <name evidence="3" type="ORF">L1049_014768</name>
</gene>
<dbReference type="PANTHER" id="PTHR31286">
    <property type="entry name" value="GLYCINE-RICH CELL WALL STRUCTURAL PROTEIN 1.8-LIKE"/>
    <property type="match status" value="1"/>
</dbReference>
<keyword evidence="1" id="KW-0862">Zinc</keyword>
<sequence>MESINGNLSQIISQTANLSCFDEVHDLVSDSSLADNKEDKLKILSVGPWSIRGLLLVFKEWSSGLVLEEIDFHSYPFWVQVHGLHPDFKSTDNVSKIGPKIGVLLDVDVPRSGQLVWNKFIRVRVDVDVRNPFEDWFFAEESWLSLRFGSNLYERLSDFCYRCGRLGHGEKYCGADIPTRLVDSVNPTHGVMAFGPWMRALSGSYRKASSIPSTREVRADGIQVDPSPIREVARPLQPRPPDSVLPLLHVPASPILDQ</sequence>
<dbReference type="GO" id="GO:0008270">
    <property type="term" value="F:zinc ion binding"/>
    <property type="evidence" value="ECO:0007669"/>
    <property type="project" value="UniProtKB-KW"/>
</dbReference>
<evidence type="ECO:0000313" key="3">
    <source>
        <dbReference type="EMBL" id="KAK9286374.1"/>
    </source>
</evidence>
<dbReference type="InterPro" id="IPR025836">
    <property type="entry name" value="Zn_knuckle_CX2CX4HX4C"/>
</dbReference>
<dbReference type="InterPro" id="IPR040256">
    <property type="entry name" value="At4g02000-like"/>
</dbReference>
<keyword evidence="1" id="KW-0863">Zinc-finger</keyword>
<evidence type="ECO:0000259" key="2">
    <source>
        <dbReference type="PROSITE" id="PS50158"/>
    </source>
</evidence>
<proteinExistence type="predicted"/>
<evidence type="ECO:0000313" key="4">
    <source>
        <dbReference type="Proteomes" id="UP001415857"/>
    </source>
</evidence>
<feature type="domain" description="CCHC-type" evidence="2">
    <location>
        <begin position="160"/>
        <end position="173"/>
    </location>
</feature>
<keyword evidence="1" id="KW-0479">Metal-binding</keyword>
<reference evidence="3 4" key="1">
    <citation type="journal article" date="2024" name="Plant J.">
        <title>Genome sequences and population genomics reveal climatic adaptation and genomic divergence between two closely related sweetgum species.</title>
        <authorList>
            <person name="Xu W.Q."/>
            <person name="Ren C.Q."/>
            <person name="Zhang X.Y."/>
            <person name="Comes H.P."/>
            <person name="Liu X.H."/>
            <person name="Li Y.G."/>
            <person name="Kettle C.J."/>
            <person name="Jalonen R."/>
            <person name="Gaisberger H."/>
            <person name="Ma Y.Z."/>
            <person name="Qiu Y.X."/>
        </authorList>
    </citation>
    <scope>NUCLEOTIDE SEQUENCE [LARGE SCALE GENOMIC DNA]</scope>
    <source>
        <strain evidence="3">Hangzhou</strain>
    </source>
</reference>
<dbReference type="EMBL" id="JBBPBK010000004">
    <property type="protein sequence ID" value="KAK9286374.1"/>
    <property type="molecule type" value="Genomic_DNA"/>
</dbReference>
<accession>A0AAP0WZ83</accession>
<keyword evidence="4" id="KW-1185">Reference proteome</keyword>
<dbReference type="InterPro" id="IPR001878">
    <property type="entry name" value="Znf_CCHC"/>
</dbReference>
<comment type="caution">
    <text evidence="3">The sequence shown here is derived from an EMBL/GenBank/DDBJ whole genome shotgun (WGS) entry which is preliminary data.</text>
</comment>
<evidence type="ECO:0000256" key="1">
    <source>
        <dbReference type="PROSITE-ProRule" id="PRU00047"/>
    </source>
</evidence>
<organism evidence="3 4">
    <name type="scientific">Liquidambar formosana</name>
    <name type="common">Formosan gum</name>
    <dbReference type="NCBI Taxonomy" id="63359"/>
    <lineage>
        <taxon>Eukaryota</taxon>
        <taxon>Viridiplantae</taxon>
        <taxon>Streptophyta</taxon>
        <taxon>Embryophyta</taxon>
        <taxon>Tracheophyta</taxon>
        <taxon>Spermatophyta</taxon>
        <taxon>Magnoliopsida</taxon>
        <taxon>eudicotyledons</taxon>
        <taxon>Gunneridae</taxon>
        <taxon>Pentapetalae</taxon>
        <taxon>Saxifragales</taxon>
        <taxon>Altingiaceae</taxon>
        <taxon>Liquidambar</taxon>
    </lineage>
</organism>
<name>A0AAP0WZ83_LIQFO</name>
<dbReference type="AlphaFoldDB" id="A0AAP0WZ83"/>
<dbReference type="GO" id="GO:0003676">
    <property type="term" value="F:nucleic acid binding"/>
    <property type="evidence" value="ECO:0007669"/>
    <property type="project" value="InterPro"/>
</dbReference>